<organism evidence="10 11">
    <name type="scientific">Pelotomaculum isophthalicicum JI</name>
    <dbReference type="NCBI Taxonomy" id="947010"/>
    <lineage>
        <taxon>Bacteria</taxon>
        <taxon>Bacillati</taxon>
        <taxon>Bacillota</taxon>
        <taxon>Clostridia</taxon>
        <taxon>Eubacteriales</taxon>
        <taxon>Desulfotomaculaceae</taxon>
        <taxon>Pelotomaculum</taxon>
    </lineage>
</organism>
<dbReference type="Proteomes" id="UP001154312">
    <property type="component" value="Unassembled WGS sequence"/>
</dbReference>
<keyword evidence="4" id="KW-0238">DNA-binding</keyword>
<protein>
    <recommendedName>
        <fullName evidence="1">Stage 0 sporulation protein A homolog</fullName>
    </recommendedName>
</protein>
<reference evidence="10" key="1">
    <citation type="submission" date="2022-02" db="EMBL/GenBank/DDBJ databases">
        <authorList>
            <person name="Leng L."/>
        </authorList>
    </citation>
    <scope>NUCLEOTIDE SEQUENCE</scope>
    <source>
        <strain evidence="10">JI</strain>
    </source>
</reference>
<dbReference type="AlphaFoldDB" id="A0A9X4GXL1"/>
<dbReference type="CDD" id="cd17535">
    <property type="entry name" value="REC_NarL-like"/>
    <property type="match status" value="1"/>
</dbReference>
<proteinExistence type="predicted"/>
<dbReference type="PANTHER" id="PTHR43214">
    <property type="entry name" value="TWO-COMPONENT RESPONSE REGULATOR"/>
    <property type="match status" value="1"/>
</dbReference>
<gene>
    <name evidence="10" type="ORF">L7E55_00560</name>
</gene>
<dbReference type="Pfam" id="PF00072">
    <property type="entry name" value="Response_reg"/>
    <property type="match status" value="1"/>
</dbReference>
<dbReference type="PROSITE" id="PS50043">
    <property type="entry name" value="HTH_LUXR_2"/>
    <property type="match status" value="1"/>
</dbReference>
<dbReference type="Gene3D" id="3.40.50.2300">
    <property type="match status" value="1"/>
</dbReference>
<feature type="domain" description="HTH luxR-type" evidence="8">
    <location>
        <begin position="154"/>
        <end position="219"/>
    </location>
</feature>
<dbReference type="SUPFAM" id="SSF46894">
    <property type="entry name" value="C-terminal effector domain of the bipartite response regulators"/>
    <property type="match status" value="1"/>
</dbReference>
<name>A0A9X4GXL1_9FIRM</name>
<evidence type="ECO:0000259" key="9">
    <source>
        <dbReference type="PROSITE" id="PS50110"/>
    </source>
</evidence>
<dbReference type="InterPro" id="IPR011006">
    <property type="entry name" value="CheY-like_superfamily"/>
</dbReference>
<dbReference type="InterPro" id="IPR039420">
    <property type="entry name" value="WalR-like"/>
</dbReference>
<evidence type="ECO:0000313" key="10">
    <source>
        <dbReference type="EMBL" id="MDF9406862.1"/>
    </source>
</evidence>
<keyword evidence="3" id="KW-0805">Transcription regulation</keyword>
<dbReference type="GO" id="GO:0000160">
    <property type="term" value="P:phosphorelay signal transduction system"/>
    <property type="evidence" value="ECO:0007669"/>
    <property type="project" value="InterPro"/>
</dbReference>
<dbReference type="GO" id="GO:0003677">
    <property type="term" value="F:DNA binding"/>
    <property type="evidence" value="ECO:0007669"/>
    <property type="project" value="UniProtKB-KW"/>
</dbReference>
<dbReference type="PROSITE" id="PS00622">
    <property type="entry name" value="HTH_LUXR_1"/>
    <property type="match status" value="1"/>
</dbReference>
<evidence type="ECO:0000259" key="8">
    <source>
        <dbReference type="PROSITE" id="PS50043"/>
    </source>
</evidence>
<dbReference type="RefSeq" id="WP_277442007.1">
    <property type="nucleotide sequence ID" value="NZ_JAKOAV010000001.1"/>
</dbReference>
<evidence type="ECO:0000256" key="1">
    <source>
        <dbReference type="ARBA" id="ARBA00018672"/>
    </source>
</evidence>
<evidence type="ECO:0000256" key="6">
    <source>
        <dbReference type="ARBA" id="ARBA00024867"/>
    </source>
</evidence>
<comment type="function">
    <text evidence="6">May play the central regulatory role in sporulation. It may be an element of the effector pathway responsible for the activation of sporulation genes in response to nutritional stress. Spo0A may act in concert with spo0H (a sigma factor) to control the expression of some genes that are critical to the sporulation process.</text>
</comment>
<dbReference type="PROSITE" id="PS50110">
    <property type="entry name" value="RESPONSE_REGULATORY"/>
    <property type="match status" value="1"/>
</dbReference>
<keyword evidence="5" id="KW-0804">Transcription</keyword>
<dbReference type="InterPro" id="IPR000792">
    <property type="entry name" value="Tscrpt_reg_LuxR_C"/>
</dbReference>
<dbReference type="InterPro" id="IPR016032">
    <property type="entry name" value="Sig_transdc_resp-reg_C-effctor"/>
</dbReference>
<evidence type="ECO:0000256" key="3">
    <source>
        <dbReference type="ARBA" id="ARBA00023015"/>
    </source>
</evidence>
<comment type="caution">
    <text evidence="10">The sequence shown here is derived from an EMBL/GenBank/DDBJ whole genome shotgun (WGS) entry which is preliminary data.</text>
</comment>
<dbReference type="Pfam" id="PF00196">
    <property type="entry name" value="GerE"/>
    <property type="match status" value="1"/>
</dbReference>
<dbReference type="GO" id="GO:0006355">
    <property type="term" value="P:regulation of DNA-templated transcription"/>
    <property type="evidence" value="ECO:0007669"/>
    <property type="project" value="InterPro"/>
</dbReference>
<evidence type="ECO:0000256" key="5">
    <source>
        <dbReference type="ARBA" id="ARBA00023163"/>
    </source>
</evidence>
<dbReference type="EMBL" id="JAKOAV010000001">
    <property type="protein sequence ID" value="MDF9406862.1"/>
    <property type="molecule type" value="Genomic_DNA"/>
</dbReference>
<sequence>MSSIKLLIVDDHPMIREGLVAMLGPRQDIDIIGCCSNAEDALEFVTRNVPDVVLMDIKMQKMNGIEATREITSRVPGIKVIMLTIFEDAESVRLSLQAGATGYMLKQATQEKLVESVHQAYRGETVIDPALIDQLVSDYARLAQGSFKQSRTIMKDDNKNLTPREDEILKYLSQGLSNKEISAKTHLAVDTVKTHLRSIYRKMGVKSRSQAISEIVKQRGNFKT</sequence>
<keyword evidence="2 7" id="KW-0597">Phosphoprotein</keyword>
<dbReference type="SMART" id="SM00421">
    <property type="entry name" value="HTH_LUXR"/>
    <property type="match status" value="1"/>
</dbReference>
<feature type="modified residue" description="4-aspartylphosphate" evidence="7">
    <location>
        <position position="56"/>
    </location>
</feature>
<dbReference type="SUPFAM" id="SSF52172">
    <property type="entry name" value="CheY-like"/>
    <property type="match status" value="1"/>
</dbReference>
<evidence type="ECO:0000313" key="11">
    <source>
        <dbReference type="Proteomes" id="UP001154312"/>
    </source>
</evidence>
<keyword evidence="11" id="KW-1185">Reference proteome</keyword>
<dbReference type="PRINTS" id="PR00038">
    <property type="entry name" value="HTHLUXR"/>
</dbReference>
<dbReference type="InterPro" id="IPR058245">
    <property type="entry name" value="NreC/VraR/RcsB-like_REC"/>
</dbReference>
<evidence type="ECO:0000256" key="7">
    <source>
        <dbReference type="PROSITE-ProRule" id="PRU00169"/>
    </source>
</evidence>
<accession>A0A9X4GXL1</accession>
<evidence type="ECO:0000256" key="4">
    <source>
        <dbReference type="ARBA" id="ARBA00023125"/>
    </source>
</evidence>
<evidence type="ECO:0000256" key="2">
    <source>
        <dbReference type="ARBA" id="ARBA00022553"/>
    </source>
</evidence>
<dbReference type="SMART" id="SM00448">
    <property type="entry name" value="REC"/>
    <property type="match status" value="1"/>
</dbReference>
<feature type="domain" description="Response regulatory" evidence="9">
    <location>
        <begin position="5"/>
        <end position="121"/>
    </location>
</feature>
<dbReference type="PANTHER" id="PTHR43214:SF43">
    <property type="entry name" value="TWO-COMPONENT RESPONSE REGULATOR"/>
    <property type="match status" value="1"/>
</dbReference>
<dbReference type="InterPro" id="IPR001789">
    <property type="entry name" value="Sig_transdc_resp-reg_receiver"/>
</dbReference>
<dbReference type="CDD" id="cd06170">
    <property type="entry name" value="LuxR_C_like"/>
    <property type="match status" value="1"/>
</dbReference>